<proteinExistence type="predicted"/>
<keyword evidence="4" id="KW-1185">Reference proteome</keyword>
<feature type="compositionally biased region" description="Polar residues" evidence="1">
    <location>
        <begin position="81"/>
        <end position="106"/>
    </location>
</feature>
<organism evidence="3 4">
    <name type="scientific">Chrysochromulina tobinii</name>
    <dbReference type="NCBI Taxonomy" id="1460289"/>
    <lineage>
        <taxon>Eukaryota</taxon>
        <taxon>Haptista</taxon>
        <taxon>Haptophyta</taxon>
        <taxon>Prymnesiophyceae</taxon>
        <taxon>Prymnesiales</taxon>
        <taxon>Chrysochromulinaceae</taxon>
        <taxon>Chrysochromulina</taxon>
    </lineage>
</organism>
<gene>
    <name evidence="3" type="ORF">Ctob_003097</name>
</gene>
<evidence type="ECO:0000313" key="3">
    <source>
        <dbReference type="EMBL" id="KOO27208.1"/>
    </source>
</evidence>
<feature type="transmembrane region" description="Helical" evidence="2">
    <location>
        <begin position="140"/>
        <end position="165"/>
    </location>
</feature>
<keyword evidence="2" id="KW-0812">Transmembrane</keyword>
<feature type="region of interest" description="Disordered" evidence="1">
    <location>
        <begin position="71"/>
        <end position="109"/>
    </location>
</feature>
<reference evidence="4" key="1">
    <citation type="journal article" date="2015" name="PLoS Genet.">
        <title>Genome Sequence and Transcriptome Analyses of Chrysochromulina tobin: Metabolic Tools for Enhanced Algal Fitness in the Prominent Order Prymnesiales (Haptophyceae).</title>
        <authorList>
            <person name="Hovde B.T."/>
            <person name="Deodato C.R."/>
            <person name="Hunsperger H.M."/>
            <person name="Ryken S.A."/>
            <person name="Yost W."/>
            <person name="Jha R.K."/>
            <person name="Patterson J."/>
            <person name="Monnat R.J. Jr."/>
            <person name="Barlow S.B."/>
            <person name="Starkenburg S.R."/>
            <person name="Cattolico R.A."/>
        </authorList>
    </citation>
    <scope>NUCLEOTIDE SEQUENCE</scope>
    <source>
        <strain evidence="4">CCMP291</strain>
    </source>
</reference>
<sequence>MGTLKHYVHASGGKRAALVSLNQPHLLGAGFDRCVTIEGGKLIETSIVPSQGEDGSLGVRDGVDELVQAAPPAALPPPVDSSGTAQPPSTVANTSTSPAADQSTTAEPRVSVVMAEKKSSGALGSSLVLRYYRAMGAPTLLLYMTLLVSAYTVVAAADATLAIWARAQRDSAPPSAHDSHASSNGTTAMANDTLYLLSTDEAIGVDASTEVSLHSMLFDSSDRL</sequence>
<dbReference type="Proteomes" id="UP000037460">
    <property type="component" value="Unassembled WGS sequence"/>
</dbReference>
<dbReference type="EMBL" id="JWZX01002746">
    <property type="protein sequence ID" value="KOO27208.1"/>
    <property type="molecule type" value="Genomic_DNA"/>
</dbReference>
<protein>
    <submittedName>
        <fullName evidence="3">Uncharacterized protein</fullName>
    </submittedName>
</protein>
<name>A0A0M0JLR0_9EUKA</name>
<keyword evidence="2" id="KW-0472">Membrane</keyword>
<accession>A0A0M0JLR0</accession>
<evidence type="ECO:0000256" key="2">
    <source>
        <dbReference type="SAM" id="Phobius"/>
    </source>
</evidence>
<keyword evidence="2" id="KW-1133">Transmembrane helix</keyword>
<evidence type="ECO:0000256" key="1">
    <source>
        <dbReference type="SAM" id="MobiDB-lite"/>
    </source>
</evidence>
<dbReference type="AlphaFoldDB" id="A0A0M0JLR0"/>
<comment type="caution">
    <text evidence="3">The sequence shown here is derived from an EMBL/GenBank/DDBJ whole genome shotgun (WGS) entry which is preliminary data.</text>
</comment>
<evidence type="ECO:0000313" key="4">
    <source>
        <dbReference type="Proteomes" id="UP000037460"/>
    </source>
</evidence>